<proteinExistence type="predicted"/>
<dbReference type="OrthoDB" id="468294at2"/>
<evidence type="ECO:0000313" key="6">
    <source>
        <dbReference type="EMBL" id="OKH45813.1"/>
    </source>
</evidence>
<evidence type="ECO:0008006" key="8">
    <source>
        <dbReference type="Google" id="ProtNLM"/>
    </source>
</evidence>
<dbReference type="InterPro" id="IPR005349">
    <property type="entry name" value="TMEM14"/>
</dbReference>
<evidence type="ECO:0000256" key="4">
    <source>
        <dbReference type="ARBA" id="ARBA00023136"/>
    </source>
</evidence>
<keyword evidence="4 5" id="KW-0472">Membrane</keyword>
<name>A0A1U7J1H8_9CYAN</name>
<sequence>MPTGVLCAIAYAALSAIGGLMGYAQARSQASLFTGLVSAVLLLTGSWLWQAGSAGGAGMAMGVTASLVFIFVRRWMQTRKAMPAAIMIVAGVLAFVGMGLSLFGVI</sequence>
<comment type="caution">
    <text evidence="6">The sequence shown here is derived from an EMBL/GenBank/DDBJ whole genome shotgun (WGS) entry which is preliminary data.</text>
</comment>
<keyword evidence="7" id="KW-1185">Reference proteome</keyword>
<reference evidence="6 7" key="1">
    <citation type="submission" date="2016-11" db="EMBL/GenBank/DDBJ databases">
        <title>Draft Genome Sequences of Nine Cyanobacterial Strains from Diverse Habitats.</title>
        <authorList>
            <person name="Zhu T."/>
            <person name="Hou S."/>
            <person name="Lu X."/>
            <person name="Hess W.R."/>
        </authorList>
    </citation>
    <scope>NUCLEOTIDE SEQUENCE [LARGE SCALE GENOMIC DNA]</scope>
    <source>
        <strain evidence="6 7">NIES-30</strain>
    </source>
</reference>
<protein>
    <recommendedName>
        <fullName evidence="8">Small integral membrane protein</fullName>
    </recommendedName>
</protein>
<evidence type="ECO:0000256" key="2">
    <source>
        <dbReference type="ARBA" id="ARBA00022692"/>
    </source>
</evidence>
<gene>
    <name evidence="6" type="ORF">NIES30_18175</name>
</gene>
<dbReference type="InterPro" id="IPR044890">
    <property type="entry name" value="TMEM14_sf"/>
</dbReference>
<dbReference type="RefSeq" id="WP_073609861.1">
    <property type="nucleotide sequence ID" value="NZ_MRCG01000015.1"/>
</dbReference>
<evidence type="ECO:0000256" key="5">
    <source>
        <dbReference type="SAM" id="Phobius"/>
    </source>
</evidence>
<evidence type="ECO:0000313" key="7">
    <source>
        <dbReference type="Proteomes" id="UP000185557"/>
    </source>
</evidence>
<dbReference type="Proteomes" id="UP000185557">
    <property type="component" value="Unassembled WGS sequence"/>
</dbReference>
<dbReference type="Gene3D" id="1.10.10.1740">
    <property type="entry name" value="Transmembrane protein 14-like"/>
    <property type="match status" value="1"/>
</dbReference>
<comment type="subcellular location">
    <subcellularLocation>
        <location evidence="1">Membrane</location>
    </subcellularLocation>
</comment>
<feature type="transmembrane region" description="Helical" evidence="5">
    <location>
        <begin position="84"/>
        <end position="105"/>
    </location>
</feature>
<evidence type="ECO:0000256" key="1">
    <source>
        <dbReference type="ARBA" id="ARBA00004370"/>
    </source>
</evidence>
<feature type="transmembrane region" description="Helical" evidence="5">
    <location>
        <begin position="50"/>
        <end position="72"/>
    </location>
</feature>
<keyword evidence="3 5" id="KW-1133">Transmembrane helix</keyword>
<dbReference type="Pfam" id="PF03647">
    <property type="entry name" value="Tmemb_14"/>
    <property type="match status" value="1"/>
</dbReference>
<dbReference type="STRING" id="549789.NIES30_18175"/>
<keyword evidence="2 5" id="KW-0812">Transmembrane</keyword>
<dbReference type="AlphaFoldDB" id="A0A1U7J1H8"/>
<organism evidence="6 7">
    <name type="scientific">Phormidium tenue NIES-30</name>
    <dbReference type="NCBI Taxonomy" id="549789"/>
    <lineage>
        <taxon>Bacteria</taxon>
        <taxon>Bacillati</taxon>
        <taxon>Cyanobacteriota</taxon>
        <taxon>Cyanophyceae</taxon>
        <taxon>Oscillatoriophycideae</taxon>
        <taxon>Oscillatoriales</taxon>
        <taxon>Oscillatoriaceae</taxon>
        <taxon>Phormidium</taxon>
    </lineage>
</organism>
<dbReference type="GO" id="GO:0016020">
    <property type="term" value="C:membrane"/>
    <property type="evidence" value="ECO:0007669"/>
    <property type="project" value="UniProtKB-SubCell"/>
</dbReference>
<evidence type="ECO:0000256" key="3">
    <source>
        <dbReference type="ARBA" id="ARBA00022989"/>
    </source>
</evidence>
<accession>A0A1U7J1H8</accession>
<dbReference type="EMBL" id="MRCG01000015">
    <property type="protein sequence ID" value="OKH45813.1"/>
    <property type="molecule type" value="Genomic_DNA"/>
</dbReference>